<sequence>MTGWRLVSRVITNGGGPEVWVLPVGKDEIVVHNTTVRDRWFMHCNGIGLRDFDLGSLDHMTADEAKAKALREAASAARLLHGADHRLTRALVAKLPSVWARLRAEPRSALVLAAFLFALFGWAITFALSGPGVW</sequence>
<keyword evidence="1" id="KW-0812">Transmembrane</keyword>
<evidence type="ECO:0000313" key="3">
    <source>
        <dbReference type="Proteomes" id="UP000635853"/>
    </source>
</evidence>
<feature type="transmembrane region" description="Helical" evidence="1">
    <location>
        <begin position="109"/>
        <end position="128"/>
    </location>
</feature>
<dbReference type="Proteomes" id="UP000635853">
    <property type="component" value="Unassembled WGS sequence"/>
</dbReference>
<name>A0ABS1RGL3_9RHOB</name>
<dbReference type="RefSeq" id="WP_075783986.1">
    <property type="nucleotide sequence ID" value="NZ_JAESIL010000033.1"/>
</dbReference>
<proteinExistence type="predicted"/>
<protein>
    <submittedName>
        <fullName evidence="2">Uncharacterized protein</fullName>
    </submittedName>
</protein>
<gene>
    <name evidence="2" type="ORF">JMJ92_09565</name>
</gene>
<dbReference type="EMBL" id="JAESIL010000033">
    <property type="protein sequence ID" value="MBL3578400.1"/>
    <property type="molecule type" value="Genomic_DNA"/>
</dbReference>
<keyword evidence="3" id="KW-1185">Reference proteome</keyword>
<keyword evidence="1" id="KW-1133">Transmembrane helix</keyword>
<organism evidence="2 3">
    <name type="scientific">Rhodovulum visakhapatnamense</name>
    <dbReference type="NCBI Taxonomy" id="364297"/>
    <lineage>
        <taxon>Bacteria</taxon>
        <taxon>Pseudomonadati</taxon>
        <taxon>Pseudomonadota</taxon>
        <taxon>Alphaproteobacteria</taxon>
        <taxon>Rhodobacterales</taxon>
        <taxon>Paracoccaceae</taxon>
        <taxon>Rhodovulum</taxon>
    </lineage>
</organism>
<accession>A0ABS1RGL3</accession>
<reference evidence="3" key="1">
    <citation type="submission" date="2021-01" db="EMBL/GenBank/DDBJ databases">
        <title>Draft genomes of Rhodovulum sulfidophilum.</title>
        <authorList>
            <person name="Guzman M.S."/>
        </authorList>
    </citation>
    <scope>NUCLEOTIDE SEQUENCE [LARGE SCALE GENOMIC DNA]</scope>
    <source>
        <strain evidence="3">AB19</strain>
    </source>
</reference>
<evidence type="ECO:0000313" key="2">
    <source>
        <dbReference type="EMBL" id="MBL3578400.1"/>
    </source>
</evidence>
<keyword evidence="1" id="KW-0472">Membrane</keyword>
<evidence type="ECO:0000256" key="1">
    <source>
        <dbReference type="SAM" id="Phobius"/>
    </source>
</evidence>
<comment type="caution">
    <text evidence="2">The sequence shown here is derived from an EMBL/GenBank/DDBJ whole genome shotgun (WGS) entry which is preliminary data.</text>
</comment>